<evidence type="ECO:0000313" key="2">
    <source>
        <dbReference type="Proteomes" id="UP001300502"/>
    </source>
</evidence>
<dbReference type="Proteomes" id="UP001300502">
    <property type="component" value="Unassembled WGS sequence"/>
</dbReference>
<keyword evidence="2" id="KW-1185">Reference proteome</keyword>
<protein>
    <submittedName>
        <fullName evidence="1">Uncharacterized protein</fullName>
    </submittedName>
</protein>
<name>A0AAV9I740_9RHOD</name>
<organism evidence="1 2">
    <name type="scientific">Galdieria yellowstonensis</name>
    <dbReference type="NCBI Taxonomy" id="3028027"/>
    <lineage>
        <taxon>Eukaryota</taxon>
        <taxon>Rhodophyta</taxon>
        <taxon>Bangiophyceae</taxon>
        <taxon>Galdieriales</taxon>
        <taxon>Galdieriaceae</taxon>
        <taxon>Galdieria</taxon>
    </lineage>
</organism>
<accession>A0AAV9I740</accession>
<evidence type="ECO:0000313" key="1">
    <source>
        <dbReference type="EMBL" id="KAK4522561.1"/>
    </source>
</evidence>
<gene>
    <name evidence="1" type="ORF">GAYE_PCTG10G0451</name>
</gene>
<reference evidence="1 2" key="1">
    <citation type="submission" date="2022-07" db="EMBL/GenBank/DDBJ databases">
        <title>Genome-wide signatures of adaptation to extreme environments.</title>
        <authorList>
            <person name="Cho C.H."/>
            <person name="Yoon H.S."/>
        </authorList>
    </citation>
    <scope>NUCLEOTIDE SEQUENCE [LARGE SCALE GENOMIC DNA]</scope>
    <source>
        <strain evidence="1 2">108.79 E11</strain>
    </source>
</reference>
<dbReference type="AlphaFoldDB" id="A0AAV9I740"/>
<sequence length="305" mass="34843">MAPETRTASWQDKQQWLSIETPKIQGEWVGYSADYEMDTGKVICVPEKWVPDAFIDWDILVKGLEHMTSATMDGDLLRIKETFILPKVGCEEDAVAADVSDYAIPYKNLAFVPFPGGSFSYGPEHLQQQDNHQQSDIIANMAFFHATKDEQKNHGLTRLGITVSFATQKIHLVKEEWNMEYNGGQSLIGCGGASISPFDDDERLDPSDLLPFQQGTKITWSRQDPDRLTTEYDTEAAVPWTVGRIEFDWYLPANAHVRCFYGEDNRFCLQTGWLATPNQYFLISREYDPQQQLTRASWFESKVDM</sequence>
<comment type="caution">
    <text evidence="1">The sequence shown here is derived from an EMBL/GenBank/DDBJ whole genome shotgun (WGS) entry which is preliminary data.</text>
</comment>
<proteinExistence type="predicted"/>
<dbReference type="EMBL" id="JANCYU010000006">
    <property type="protein sequence ID" value="KAK4522561.1"/>
    <property type="molecule type" value="Genomic_DNA"/>
</dbReference>